<dbReference type="InterPro" id="IPR050980">
    <property type="entry name" value="2C_sensor_his_kinase"/>
</dbReference>
<dbReference type="Proteomes" id="UP000580654">
    <property type="component" value="Unassembled WGS sequence"/>
</dbReference>
<proteinExistence type="predicted"/>
<comment type="subcellular location">
    <subcellularLocation>
        <location evidence="2">Membrane</location>
    </subcellularLocation>
</comment>
<dbReference type="SMART" id="SM00304">
    <property type="entry name" value="HAMP"/>
    <property type="match status" value="1"/>
</dbReference>
<dbReference type="Gene3D" id="1.10.287.130">
    <property type="match status" value="1"/>
</dbReference>
<comment type="caution">
    <text evidence="12">The sequence shown here is derived from an EMBL/GenBank/DDBJ whole genome shotgun (WGS) entry which is preliminary data.</text>
</comment>
<dbReference type="Gene3D" id="3.30.565.10">
    <property type="entry name" value="Histidine kinase-like ATPase, C-terminal domain"/>
    <property type="match status" value="1"/>
</dbReference>
<dbReference type="InterPro" id="IPR036890">
    <property type="entry name" value="HATPase_C_sf"/>
</dbReference>
<keyword evidence="13" id="KW-1185">Reference proteome</keyword>
<dbReference type="EMBL" id="JACIJD010000025">
    <property type="protein sequence ID" value="MBB5695901.1"/>
    <property type="molecule type" value="Genomic_DNA"/>
</dbReference>
<evidence type="ECO:0000256" key="5">
    <source>
        <dbReference type="ARBA" id="ARBA00022679"/>
    </source>
</evidence>
<evidence type="ECO:0000313" key="13">
    <source>
        <dbReference type="Proteomes" id="UP000580654"/>
    </source>
</evidence>
<dbReference type="CDD" id="cd00075">
    <property type="entry name" value="HATPase"/>
    <property type="match status" value="1"/>
</dbReference>
<dbReference type="GO" id="GO:0000155">
    <property type="term" value="F:phosphorelay sensor kinase activity"/>
    <property type="evidence" value="ECO:0007669"/>
    <property type="project" value="InterPro"/>
</dbReference>
<dbReference type="PANTHER" id="PTHR44936:SF10">
    <property type="entry name" value="SENSOR PROTEIN RSTB"/>
    <property type="match status" value="1"/>
</dbReference>
<keyword evidence="6" id="KW-0547">Nucleotide-binding</keyword>
<evidence type="ECO:0000256" key="3">
    <source>
        <dbReference type="ARBA" id="ARBA00012438"/>
    </source>
</evidence>
<organism evidence="12 13">
    <name type="scientific">Muricoccus pecuniae</name>
    <dbReference type="NCBI Taxonomy" id="693023"/>
    <lineage>
        <taxon>Bacteria</taxon>
        <taxon>Pseudomonadati</taxon>
        <taxon>Pseudomonadota</taxon>
        <taxon>Alphaproteobacteria</taxon>
        <taxon>Acetobacterales</taxon>
        <taxon>Roseomonadaceae</taxon>
        <taxon>Muricoccus</taxon>
    </lineage>
</organism>
<evidence type="ECO:0000256" key="8">
    <source>
        <dbReference type="ARBA" id="ARBA00022840"/>
    </source>
</evidence>
<keyword evidence="7 12" id="KW-0418">Kinase</keyword>
<evidence type="ECO:0000256" key="1">
    <source>
        <dbReference type="ARBA" id="ARBA00000085"/>
    </source>
</evidence>
<dbReference type="RefSeq" id="WP_184521079.1">
    <property type="nucleotide sequence ID" value="NZ_JACIJD010000025.1"/>
</dbReference>
<evidence type="ECO:0000256" key="9">
    <source>
        <dbReference type="SAM" id="Phobius"/>
    </source>
</evidence>
<dbReference type="PANTHER" id="PTHR44936">
    <property type="entry name" value="SENSOR PROTEIN CREC"/>
    <property type="match status" value="1"/>
</dbReference>
<feature type="domain" description="HAMP" evidence="11">
    <location>
        <begin position="185"/>
        <end position="237"/>
    </location>
</feature>
<feature type="transmembrane region" description="Helical" evidence="9">
    <location>
        <begin position="165"/>
        <end position="184"/>
    </location>
</feature>
<evidence type="ECO:0000256" key="7">
    <source>
        <dbReference type="ARBA" id="ARBA00022777"/>
    </source>
</evidence>
<dbReference type="EC" id="2.7.13.3" evidence="3"/>
<evidence type="ECO:0000256" key="2">
    <source>
        <dbReference type="ARBA" id="ARBA00004370"/>
    </source>
</evidence>
<comment type="catalytic activity">
    <reaction evidence="1">
        <text>ATP + protein L-histidine = ADP + protein N-phospho-L-histidine.</text>
        <dbReference type="EC" id="2.7.13.3"/>
    </reaction>
</comment>
<keyword evidence="5" id="KW-0808">Transferase</keyword>
<evidence type="ECO:0000313" key="12">
    <source>
        <dbReference type="EMBL" id="MBB5695901.1"/>
    </source>
</evidence>
<evidence type="ECO:0000256" key="6">
    <source>
        <dbReference type="ARBA" id="ARBA00022741"/>
    </source>
</evidence>
<dbReference type="Pfam" id="PF02518">
    <property type="entry name" value="HATPase_c"/>
    <property type="match status" value="1"/>
</dbReference>
<keyword evidence="9" id="KW-1133">Transmembrane helix</keyword>
<sequence length="454" mass="48266">MDRLRRILPETLATRTVAALLIGFAVLFGAMVVVHDYLLRHAVDWSTEELLSQRLATLLDALAAAPPGAQDSIARAMSRPGLEINPLAEQTPVAGGTLNAAARRISERTQALVAVAGNFRVDAGRVDPANGHLIGIAASARLGDGSWVDIEMRTFDLLSAELKALYLYAGAFGLALLVAVGLAARAVASPVSALAGAVSRMDPAGEVEAVETTGPREVRQLADALNGMARRTRDAFRQRTLALGALSHDLMSPITRMRLRVDDLRPEVSDPLRRDLAEMETMVSDVLAYLRGGDGGEIARPLAIAALVHSITDEFADAGQAVEDRGMNRRAIATVRRVALKRAVTNLVANAFRHGERPWVEVEATEDEAVIRVGDRGPGIPAEDLPRVTEPFFRGDRARTSGGGSGLGLATARAIAESHGGRLEITSEPGRGTVATIRLPVDVPTPGQKAKTKQ</sequence>
<dbReference type="InterPro" id="IPR036097">
    <property type="entry name" value="HisK_dim/P_sf"/>
</dbReference>
<dbReference type="InterPro" id="IPR005467">
    <property type="entry name" value="His_kinase_dom"/>
</dbReference>
<dbReference type="GO" id="GO:0005886">
    <property type="term" value="C:plasma membrane"/>
    <property type="evidence" value="ECO:0007669"/>
    <property type="project" value="TreeGrafter"/>
</dbReference>
<gene>
    <name evidence="12" type="ORF">FHS87_003969</name>
</gene>
<dbReference type="PROSITE" id="PS50109">
    <property type="entry name" value="HIS_KIN"/>
    <property type="match status" value="1"/>
</dbReference>
<evidence type="ECO:0000259" key="11">
    <source>
        <dbReference type="PROSITE" id="PS50885"/>
    </source>
</evidence>
<evidence type="ECO:0000259" key="10">
    <source>
        <dbReference type="PROSITE" id="PS50109"/>
    </source>
</evidence>
<dbReference type="Pfam" id="PF00672">
    <property type="entry name" value="HAMP"/>
    <property type="match status" value="1"/>
</dbReference>
<dbReference type="PRINTS" id="PR00344">
    <property type="entry name" value="BCTRLSENSOR"/>
</dbReference>
<keyword evidence="4" id="KW-0597">Phosphoprotein</keyword>
<keyword evidence="8" id="KW-0067">ATP-binding</keyword>
<dbReference type="PROSITE" id="PS50885">
    <property type="entry name" value="HAMP"/>
    <property type="match status" value="1"/>
</dbReference>
<dbReference type="SUPFAM" id="SSF55874">
    <property type="entry name" value="ATPase domain of HSP90 chaperone/DNA topoisomerase II/histidine kinase"/>
    <property type="match status" value="1"/>
</dbReference>
<dbReference type="AlphaFoldDB" id="A0A840YHM5"/>
<dbReference type="GO" id="GO:0005524">
    <property type="term" value="F:ATP binding"/>
    <property type="evidence" value="ECO:0007669"/>
    <property type="project" value="UniProtKB-KW"/>
</dbReference>
<keyword evidence="9" id="KW-0472">Membrane</keyword>
<evidence type="ECO:0000256" key="4">
    <source>
        <dbReference type="ARBA" id="ARBA00022553"/>
    </source>
</evidence>
<dbReference type="InterPro" id="IPR004358">
    <property type="entry name" value="Sig_transdc_His_kin-like_C"/>
</dbReference>
<accession>A0A840YHM5</accession>
<dbReference type="SMART" id="SM00387">
    <property type="entry name" value="HATPase_c"/>
    <property type="match status" value="1"/>
</dbReference>
<keyword evidence="9" id="KW-0812">Transmembrane</keyword>
<feature type="domain" description="Histidine kinase" evidence="10">
    <location>
        <begin position="245"/>
        <end position="443"/>
    </location>
</feature>
<protein>
    <recommendedName>
        <fullName evidence="3">histidine kinase</fullName>
        <ecNumber evidence="3">2.7.13.3</ecNumber>
    </recommendedName>
</protein>
<dbReference type="InterPro" id="IPR003594">
    <property type="entry name" value="HATPase_dom"/>
</dbReference>
<dbReference type="SUPFAM" id="SSF47384">
    <property type="entry name" value="Homodimeric domain of signal transducing histidine kinase"/>
    <property type="match status" value="1"/>
</dbReference>
<dbReference type="InterPro" id="IPR003660">
    <property type="entry name" value="HAMP_dom"/>
</dbReference>
<feature type="transmembrane region" description="Helical" evidence="9">
    <location>
        <begin position="12"/>
        <end position="34"/>
    </location>
</feature>
<reference evidence="12 13" key="1">
    <citation type="submission" date="2020-08" db="EMBL/GenBank/DDBJ databases">
        <title>Genomic Encyclopedia of Type Strains, Phase IV (KMG-IV): sequencing the most valuable type-strain genomes for metagenomic binning, comparative biology and taxonomic classification.</title>
        <authorList>
            <person name="Goeker M."/>
        </authorList>
    </citation>
    <scope>NUCLEOTIDE SEQUENCE [LARGE SCALE GENOMIC DNA]</scope>
    <source>
        <strain evidence="12 13">DSM 25622</strain>
    </source>
</reference>
<name>A0A840YHM5_9PROT</name>